<dbReference type="EMBL" id="VSRR010031476">
    <property type="protein sequence ID" value="MPC70640.1"/>
    <property type="molecule type" value="Genomic_DNA"/>
</dbReference>
<reference evidence="1 2" key="1">
    <citation type="submission" date="2019-05" db="EMBL/GenBank/DDBJ databases">
        <title>Another draft genome of Portunus trituberculatus and its Hox gene families provides insights of decapod evolution.</title>
        <authorList>
            <person name="Jeong J.-H."/>
            <person name="Song I."/>
            <person name="Kim S."/>
            <person name="Choi T."/>
            <person name="Kim D."/>
            <person name="Ryu S."/>
            <person name="Kim W."/>
        </authorList>
    </citation>
    <scope>NUCLEOTIDE SEQUENCE [LARGE SCALE GENOMIC DNA]</scope>
    <source>
        <tissue evidence="1">Muscle</tissue>
    </source>
</reference>
<evidence type="ECO:0000313" key="2">
    <source>
        <dbReference type="Proteomes" id="UP000324222"/>
    </source>
</evidence>
<evidence type="ECO:0000313" key="1">
    <source>
        <dbReference type="EMBL" id="MPC70640.1"/>
    </source>
</evidence>
<name>A0A5B7HE99_PORTR</name>
<dbReference type="Proteomes" id="UP000324222">
    <property type="component" value="Unassembled WGS sequence"/>
</dbReference>
<protein>
    <submittedName>
        <fullName evidence="1">Uncharacterized protein</fullName>
    </submittedName>
</protein>
<dbReference type="AlphaFoldDB" id="A0A5B7HE99"/>
<accession>A0A5B7HE99</accession>
<keyword evidence="2" id="KW-1185">Reference proteome</keyword>
<organism evidence="1 2">
    <name type="scientific">Portunus trituberculatus</name>
    <name type="common">Swimming crab</name>
    <name type="synonym">Neptunus trituberculatus</name>
    <dbReference type="NCBI Taxonomy" id="210409"/>
    <lineage>
        <taxon>Eukaryota</taxon>
        <taxon>Metazoa</taxon>
        <taxon>Ecdysozoa</taxon>
        <taxon>Arthropoda</taxon>
        <taxon>Crustacea</taxon>
        <taxon>Multicrustacea</taxon>
        <taxon>Malacostraca</taxon>
        <taxon>Eumalacostraca</taxon>
        <taxon>Eucarida</taxon>
        <taxon>Decapoda</taxon>
        <taxon>Pleocyemata</taxon>
        <taxon>Brachyura</taxon>
        <taxon>Eubrachyura</taxon>
        <taxon>Portunoidea</taxon>
        <taxon>Portunidae</taxon>
        <taxon>Portuninae</taxon>
        <taxon>Portunus</taxon>
    </lineage>
</organism>
<proteinExistence type="predicted"/>
<gene>
    <name evidence="1" type="ORF">E2C01_064895</name>
</gene>
<comment type="caution">
    <text evidence="1">The sequence shown here is derived from an EMBL/GenBank/DDBJ whole genome shotgun (WGS) entry which is preliminary data.</text>
</comment>
<sequence length="60" mass="6399">MVRGDAAQIPNNTTSLGPRVVWRAWLPESCSVAGVRDKLLLQLVPLGCCRCCSSPGSPCK</sequence>